<evidence type="ECO:0000313" key="4">
    <source>
        <dbReference type="EMBL" id="CAF3624425.1"/>
    </source>
</evidence>
<dbReference type="Proteomes" id="UP000663860">
    <property type="component" value="Unassembled WGS sequence"/>
</dbReference>
<keyword evidence="1" id="KW-0472">Membrane</keyword>
<dbReference type="EMBL" id="CAJNOE010000279">
    <property type="protein sequence ID" value="CAF1114849.1"/>
    <property type="molecule type" value="Genomic_DNA"/>
</dbReference>
<feature type="transmembrane region" description="Helical" evidence="1">
    <location>
        <begin position="550"/>
        <end position="572"/>
    </location>
</feature>
<comment type="caution">
    <text evidence="2">The sequence shown here is derived from an EMBL/GenBank/DDBJ whole genome shotgun (WGS) entry which is preliminary data.</text>
</comment>
<evidence type="ECO:0000256" key="1">
    <source>
        <dbReference type="SAM" id="Phobius"/>
    </source>
</evidence>
<dbReference type="Proteomes" id="UP000663868">
    <property type="component" value="Unassembled WGS sequence"/>
</dbReference>
<keyword evidence="1" id="KW-0812">Transmembrane</keyword>
<evidence type="ECO:0000313" key="3">
    <source>
        <dbReference type="EMBL" id="CAF1170958.1"/>
    </source>
</evidence>
<evidence type="ECO:0000313" key="5">
    <source>
        <dbReference type="Proteomes" id="UP000663860"/>
    </source>
</evidence>
<feature type="transmembrane region" description="Helical" evidence="1">
    <location>
        <begin position="470"/>
        <end position="492"/>
    </location>
</feature>
<proteinExistence type="predicted"/>
<dbReference type="EMBL" id="CAJNOG010000319">
    <property type="protein sequence ID" value="CAF1170958.1"/>
    <property type="molecule type" value="Genomic_DNA"/>
</dbReference>
<dbReference type="EMBL" id="CAJOBB010000243">
    <property type="protein sequence ID" value="CAF3624425.1"/>
    <property type="molecule type" value="Genomic_DNA"/>
</dbReference>
<name>A0A814Q3Y3_9BILA</name>
<organism evidence="2 5">
    <name type="scientific">Adineta steineri</name>
    <dbReference type="NCBI Taxonomy" id="433720"/>
    <lineage>
        <taxon>Eukaryota</taxon>
        <taxon>Metazoa</taxon>
        <taxon>Spiralia</taxon>
        <taxon>Gnathifera</taxon>
        <taxon>Rotifera</taxon>
        <taxon>Eurotatoria</taxon>
        <taxon>Bdelloidea</taxon>
        <taxon>Adinetida</taxon>
        <taxon>Adinetidae</taxon>
        <taxon>Adineta</taxon>
    </lineage>
</organism>
<protein>
    <submittedName>
        <fullName evidence="2">Uncharacterized protein</fullName>
    </submittedName>
</protein>
<reference evidence="2" key="1">
    <citation type="submission" date="2021-02" db="EMBL/GenBank/DDBJ databases">
        <authorList>
            <person name="Nowell W R."/>
        </authorList>
    </citation>
    <scope>NUCLEOTIDE SEQUENCE</scope>
</reference>
<gene>
    <name evidence="2" type="ORF">IZO911_LOCUS23803</name>
    <name evidence="3" type="ORF">JYZ213_LOCUS25212</name>
    <name evidence="4" type="ORF">KXQ929_LOCUS6330</name>
</gene>
<dbReference type="Proteomes" id="UP000663845">
    <property type="component" value="Unassembled WGS sequence"/>
</dbReference>
<evidence type="ECO:0000313" key="2">
    <source>
        <dbReference type="EMBL" id="CAF1114849.1"/>
    </source>
</evidence>
<keyword evidence="1" id="KW-1133">Transmembrane helix</keyword>
<accession>A0A814Q3Y3</accession>
<feature type="transmembrane region" description="Helical" evidence="1">
    <location>
        <begin position="48"/>
        <end position="65"/>
    </location>
</feature>
<sequence length="587" mass="67657">MPIVDFCRKTISSWKIFFLNLNLFQPPVGSDQNEDEQQRQFNTLVTRIYLILLTSLLIYVSLFIYSDVKLITEKQDNPSKVELDSFPVLTECPCSHISLLHGEFISLKPILHQICSSDFVLDRWIKAIYSDSNVTYFNLNDFRTFGSAQFQALAGFCKESASYLQQNIDSFEKIRERLRLIKPALKKVIVELNTFEYFPHNDRQLQYQRYGTRLPEWIKYSDSSGNAAPHILDYRRYAGGQFRTLAMLCELAQDTTYDARDIFLERQIVNSQVISEELFQTKMDHLIETWKKSTSSQFKRRMELIQITTMTNHLMSRSSIYFQANLTEQSLITEPRHYGKCNCGTTNHTCIEPMKIYETVGNNLTVKHTISNFFMGCYLIEALFLSTLECFYNESCMTDLHNFFHSPLDESWIFPALNSNLSRSAANESIKSIVDELMIDDWSEEVNFTSYYNKCAPSTCFTEYSSRQGLLTIATIIAGIFGGLSIGFQLFICSVNPSRFPDNSTFEDVFSELMMEELIDNVSYEDYFNQCAPSLCVHSYIKKSNLLEGITTIISLYGGVVIICNFVAVAIVKLLRYRSDRVTPTTN</sequence>
<dbReference type="AlphaFoldDB" id="A0A814Q3Y3"/>